<keyword evidence="1" id="KW-0812">Transmembrane</keyword>
<dbReference type="EMBL" id="CP003540">
    <property type="protein sequence ID" value="AFK16660.2"/>
    <property type="molecule type" value="Genomic_DNA"/>
</dbReference>
<evidence type="ECO:0000313" key="3">
    <source>
        <dbReference type="Proteomes" id="UP000006465"/>
    </source>
</evidence>
<reference evidence="2 3" key="1">
    <citation type="journal article" date="2013" name="J. Biotechnol.">
        <title>Genome sequence of Corynebacterium pseudotuberculosis biovar equi strain 258 and prediction of antigenic targets to improve biotechnological vaccine production.</title>
        <authorList>
            <person name="Soares S.C."/>
            <person name="Trost E."/>
            <person name="Ramos R.T."/>
            <person name="Carneiro A.R."/>
            <person name="Santos A.R."/>
            <person name="Pinto A.C."/>
            <person name="Barbosa E."/>
            <person name="Aburjaile F."/>
            <person name="Ali A."/>
            <person name="Diniz C.A."/>
            <person name="Hassan S.S."/>
            <person name="Fiaux K."/>
            <person name="Guimaraes L.C."/>
            <person name="Bakhtiar S.M."/>
            <person name="Pereira U."/>
            <person name="Almeida S.S."/>
            <person name="Abreu V.A."/>
            <person name="Rocha F.S."/>
            <person name="Dorella F.A."/>
            <person name="Miyoshi A."/>
            <person name="Silva A."/>
            <person name="Azevedo V."/>
            <person name="Tauch A."/>
        </authorList>
    </citation>
    <scope>NUCLEOTIDE SEQUENCE [LARGE SCALE GENOMIC DNA]</scope>
    <source>
        <strain evidence="2 3">258</strain>
    </source>
</reference>
<proteinExistence type="predicted"/>
<evidence type="ECO:0000313" key="2">
    <source>
        <dbReference type="EMBL" id="AFK16660.2"/>
    </source>
</evidence>
<evidence type="ECO:0000256" key="1">
    <source>
        <dbReference type="SAM" id="Phobius"/>
    </source>
</evidence>
<dbReference type="AlphaFoldDB" id="A0AAU8QCA4"/>
<evidence type="ECO:0008006" key="4">
    <source>
        <dbReference type="Google" id="ProtNLM"/>
    </source>
</evidence>
<keyword evidence="1" id="KW-1133">Transmembrane helix</keyword>
<feature type="transmembrane region" description="Helical" evidence="1">
    <location>
        <begin position="31"/>
        <end position="50"/>
    </location>
</feature>
<keyword evidence="1" id="KW-0472">Membrane</keyword>
<sequence length="66" mass="7756">MASRMIPGLWLRFIVLLGFAAFMIYEKLPWLAVFAGVFSVITLIQLYYAYRERRNSEKNIPADQQQ</sequence>
<dbReference type="KEGG" id="coe:CP258_05275"/>
<protein>
    <recommendedName>
        <fullName evidence="4">DUF3329 domain-containing protein</fullName>
    </recommendedName>
</protein>
<name>A0AAU8QCA4_CORPS</name>
<feature type="transmembrane region" description="Helical" evidence="1">
    <location>
        <begin position="9"/>
        <end position="25"/>
    </location>
</feature>
<gene>
    <name evidence="2" type="ORF">CP258_05275</name>
</gene>
<organism evidence="2 3">
    <name type="scientific">Corynebacterium pseudotuberculosis 258</name>
    <dbReference type="NCBI Taxonomy" id="1168865"/>
    <lineage>
        <taxon>Bacteria</taxon>
        <taxon>Bacillati</taxon>
        <taxon>Actinomycetota</taxon>
        <taxon>Actinomycetes</taxon>
        <taxon>Mycobacteriales</taxon>
        <taxon>Corynebacteriaceae</taxon>
        <taxon>Corynebacterium</taxon>
    </lineage>
</organism>
<dbReference type="Proteomes" id="UP000006465">
    <property type="component" value="Chromosome"/>
</dbReference>
<accession>A0AAU8QCA4</accession>